<protein>
    <submittedName>
        <fullName evidence="2">PIG-L family deacetylase</fullName>
    </submittedName>
</protein>
<proteinExistence type="predicted"/>
<comment type="caution">
    <text evidence="2">The sequence shown here is derived from an EMBL/GenBank/DDBJ whole genome shotgun (WGS) entry which is preliminary data.</text>
</comment>
<evidence type="ECO:0000313" key="3">
    <source>
        <dbReference type="Proteomes" id="UP000614216"/>
    </source>
</evidence>
<organism evidence="2 3">
    <name type="scientific">Fulvivirga marina</name>
    <dbReference type="NCBI Taxonomy" id="2494733"/>
    <lineage>
        <taxon>Bacteria</taxon>
        <taxon>Pseudomonadati</taxon>
        <taxon>Bacteroidota</taxon>
        <taxon>Cytophagia</taxon>
        <taxon>Cytophagales</taxon>
        <taxon>Fulvivirgaceae</taxon>
        <taxon>Fulvivirga</taxon>
    </lineage>
</organism>
<sequence>MRKVYLLLLLCVVFTAEAQKPEKPNAADILLKLKKLNFLGNALYVAAHPDDENTRLISYLSNERLANTAYLSLTRGDGGQNLVGPEIREALGVIRTQELLAARRIDGGQQYFSRANDFGYSKSTEETQEIWNREQILSDVVWVYRNFRPDVIITRFPPDKRAGHGHHTTSAIMAEEAMNLAGDKSKYTDQLKHVSIWKPKRLYMNTGRWWSPDINSETPGVLTIDVGGYNPLLGKSYTEVAALSRSQHKSQGFGSSGSRGEQLEFLEYMAGEEAKKDIFEGVDTSWKRVKGGEKIGSIVEKAIAAYDPTNPTAIMPRLLEARSEILKLDNKYWRELKLAQVDDLIKATMGLFLEVVADDYSVTPGDAITLTVEAINRSGFPAKLKHVKYNALADTVASIEMLENNDIVFKTTLDIPENKEYSKPYWLREQGTLGTYKVNDQLLIGKPENTPAIPVKFTLEIGGQEISYTVPVVYKWNDPVKGEQYRPFVIAPPVFANISEPVYIFSKAAAKEVEVTLKAGKGEIAGKLKLQVPEGWKVDPAEHSYQLDVKGEEEKFYFTLTPPDKQSTGAIKAIMKMDGKTYNNSLVTINYEHIPTQLLMPEAEAKVVKINIEKYGELVGYIQGAGDAIPTALREIGYEVWEMKEDEITPENLTKLDAVILGVRALNTNERINFYMNDLLDYVKQGGTLIIQYNTNFRLKTDQFAPYPLELSRDRVTDENAEVKILEPKHPAMSAPNKITGKDFDGWVQERGLYFPNKWDKSYTALLSSKDKGEGAKNGGLLIAKYGEGYYVYTGFSWFRELPAGVPGAYRIFVNLVSLGSKESKTEAHKP</sequence>
<gene>
    <name evidence="2" type="ORF">JMN32_21640</name>
</gene>
<keyword evidence="1" id="KW-0732">Signal</keyword>
<feature type="chain" id="PRO_5037528163" evidence="1">
    <location>
        <begin position="19"/>
        <end position="831"/>
    </location>
</feature>
<dbReference type="RefSeq" id="WP_202858467.1">
    <property type="nucleotide sequence ID" value="NZ_JAEUGD010000066.1"/>
</dbReference>
<dbReference type="Proteomes" id="UP000614216">
    <property type="component" value="Unassembled WGS sequence"/>
</dbReference>
<keyword evidence="3" id="KW-1185">Reference proteome</keyword>
<dbReference type="AlphaFoldDB" id="A0A937FZC9"/>
<dbReference type="GO" id="GO:0016811">
    <property type="term" value="F:hydrolase activity, acting on carbon-nitrogen (but not peptide) bonds, in linear amides"/>
    <property type="evidence" value="ECO:0007669"/>
    <property type="project" value="TreeGrafter"/>
</dbReference>
<dbReference type="EMBL" id="JAEUGD010000066">
    <property type="protein sequence ID" value="MBL6448930.1"/>
    <property type="molecule type" value="Genomic_DNA"/>
</dbReference>
<dbReference type="PANTHER" id="PTHR12993:SF11">
    <property type="entry name" value="N-ACETYLGLUCOSAMINYL-PHOSPHATIDYLINOSITOL DE-N-ACETYLASE"/>
    <property type="match status" value="1"/>
</dbReference>
<dbReference type="InterPro" id="IPR029062">
    <property type="entry name" value="Class_I_gatase-like"/>
</dbReference>
<evidence type="ECO:0000256" key="1">
    <source>
        <dbReference type="SAM" id="SignalP"/>
    </source>
</evidence>
<dbReference type="Pfam" id="PF02585">
    <property type="entry name" value="PIG-L"/>
    <property type="match status" value="1"/>
</dbReference>
<accession>A0A937FZC9</accession>
<dbReference type="SUPFAM" id="SSF102588">
    <property type="entry name" value="LmbE-like"/>
    <property type="match status" value="1"/>
</dbReference>
<dbReference type="InterPro" id="IPR024078">
    <property type="entry name" value="LmbE-like_dom_sf"/>
</dbReference>
<dbReference type="SUPFAM" id="SSF52317">
    <property type="entry name" value="Class I glutamine amidotransferase-like"/>
    <property type="match status" value="1"/>
</dbReference>
<dbReference type="Gene3D" id="3.40.50.10320">
    <property type="entry name" value="LmbE-like"/>
    <property type="match status" value="1"/>
</dbReference>
<feature type="signal peptide" evidence="1">
    <location>
        <begin position="1"/>
        <end position="18"/>
    </location>
</feature>
<evidence type="ECO:0000313" key="2">
    <source>
        <dbReference type="EMBL" id="MBL6448930.1"/>
    </source>
</evidence>
<reference evidence="2" key="1">
    <citation type="submission" date="2021-01" db="EMBL/GenBank/DDBJ databases">
        <title>Fulvivirga kasyanovii gen. nov., sp nov., a novel member of the phylum Bacteroidetes isolated from seawater in a mussel farm.</title>
        <authorList>
            <person name="Zhao L.-H."/>
            <person name="Wang Z.-J."/>
        </authorList>
    </citation>
    <scope>NUCLEOTIDE SEQUENCE</scope>
    <source>
        <strain evidence="2">29W222</strain>
    </source>
</reference>
<dbReference type="InterPro" id="IPR003737">
    <property type="entry name" value="GlcNAc_PI_deacetylase-related"/>
</dbReference>
<name>A0A937FZC9_9BACT</name>
<dbReference type="PANTHER" id="PTHR12993">
    <property type="entry name" value="N-ACETYLGLUCOSAMINYL-PHOSPHATIDYLINOSITOL DE-N-ACETYLASE-RELATED"/>
    <property type="match status" value="1"/>
</dbReference>